<dbReference type="RefSeq" id="WP_231307692.1">
    <property type="nucleotide sequence ID" value="NZ_CP095550.1"/>
</dbReference>
<evidence type="ECO:0000259" key="6">
    <source>
        <dbReference type="Pfam" id="PF14748"/>
    </source>
</evidence>
<dbReference type="InterPro" id="IPR008927">
    <property type="entry name" value="6-PGluconate_DH-like_C_sf"/>
</dbReference>
<dbReference type="Pfam" id="PF14748">
    <property type="entry name" value="P5CR_dimer"/>
    <property type="match status" value="1"/>
</dbReference>
<comment type="function">
    <text evidence="2">Catalyzes the reduction of 1-pyrroline-5-carboxylate (PCA) to L-proline.</text>
</comment>
<keyword evidence="2 4" id="KW-0560">Oxidoreductase</keyword>
<dbReference type="PIRSF" id="PIRSF000193">
    <property type="entry name" value="Pyrrol-5-carb_rd"/>
    <property type="match status" value="1"/>
</dbReference>
<dbReference type="SUPFAM" id="SSF48179">
    <property type="entry name" value="6-phosphogluconate dehydrogenase C-terminal domain-like"/>
    <property type="match status" value="1"/>
</dbReference>
<comment type="subcellular location">
    <subcellularLocation>
        <location evidence="2">Cytoplasm</location>
    </subcellularLocation>
</comment>
<sequence>MRNSILFIGAGRMAEAIISGLYQKSDEQISHIYVSNRSNPERLTELAKKYKANAIHEIEKFIKRVDVIVLAMPPGEHKDILKRISPYITNQFIVTVAAGIGPAYLEDNLPTNTPVGWIMPNTAATIGHSISLYTYGKFVKDKHKKQMEMLVNSIGASQYCTEQQIHDLTAVTGSAPAFVYLFVETLIEFTEKMGVSSEVAEKLVNEMVIGSAEMLKGNLSARELREQVTTPGGATAEGIKVLQNGQFTQLVQQAVIATNKKAKGEE</sequence>
<dbReference type="EC" id="1.5.1.2" evidence="2 3"/>
<dbReference type="InterPro" id="IPR000304">
    <property type="entry name" value="Pyrroline-COOH_reductase"/>
</dbReference>
<name>A0ABW5BW84_9BACI</name>
<evidence type="ECO:0000256" key="1">
    <source>
        <dbReference type="ARBA" id="ARBA00005525"/>
    </source>
</evidence>
<dbReference type="NCBIfam" id="TIGR00112">
    <property type="entry name" value="proC"/>
    <property type="match status" value="1"/>
</dbReference>
<feature type="domain" description="Pyrroline-5-carboxylate reductase dimerisation" evidence="6">
    <location>
        <begin position="162"/>
        <end position="263"/>
    </location>
</feature>
<evidence type="ECO:0000313" key="8">
    <source>
        <dbReference type="Proteomes" id="UP001597318"/>
    </source>
</evidence>
<keyword evidence="2 4" id="KW-0641">Proline biosynthesis</keyword>
<comment type="caution">
    <text evidence="7">The sequence shown here is derived from an EMBL/GenBank/DDBJ whole genome shotgun (WGS) entry which is preliminary data.</text>
</comment>
<dbReference type="PANTHER" id="PTHR11645">
    <property type="entry name" value="PYRROLINE-5-CARBOXYLATE REDUCTASE"/>
    <property type="match status" value="1"/>
</dbReference>
<feature type="domain" description="Pyrroline-5-carboxylate reductase catalytic N-terminal" evidence="5">
    <location>
        <begin position="5"/>
        <end position="99"/>
    </location>
</feature>
<gene>
    <name evidence="2 7" type="primary">proC</name>
    <name evidence="7" type="ORF">ACFSKK_12090</name>
</gene>
<dbReference type="PANTHER" id="PTHR11645:SF49">
    <property type="entry name" value="PYRROLINE-5-CARBOXYLATE REDUCTASE 1"/>
    <property type="match status" value="1"/>
</dbReference>
<evidence type="ECO:0000256" key="4">
    <source>
        <dbReference type="RuleBase" id="RU003903"/>
    </source>
</evidence>
<proteinExistence type="inferred from homology"/>
<dbReference type="InterPro" id="IPR053790">
    <property type="entry name" value="P5CR-like_CS"/>
</dbReference>
<accession>A0ABW5BW84</accession>
<dbReference type="GO" id="GO:0004735">
    <property type="term" value="F:pyrroline-5-carboxylate reductase activity"/>
    <property type="evidence" value="ECO:0007669"/>
    <property type="project" value="UniProtKB-EC"/>
</dbReference>
<comment type="catalytic activity">
    <reaction evidence="2 4">
        <text>L-proline + NADP(+) = (S)-1-pyrroline-5-carboxylate + NADPH + 2 H(+)</text>
        <dbReference type="Rhea" id="RHEA:14109"/>
        <dbReference type="ChEBI" id="CHEBI:15378"/>
        <dbReference type="ChEBI" id="CHEBI:17388"/>
        <dbReference type="ChEBI" id="CHEBI:57783"/>
        <dbReference type="ChEBI" id="CHEBI:58349"/>
        <dbReference type="ChEBI" id="CHEBI:60039"/>
        <dbReference type="EC" id="1.5.1.2"/>
    </reaction>
</comment>
<evidence type="ECO:0000313" key="7">
    <source>
        <dbReference type="EMBL" id="MFD2214423.1"/>
    </source>
</evidence>
<dbReference type="EMBL" id="JBHUIK010000002">
    <property type="protein sequence ID" value="MFD2214423.1"/>
    <property type="molecule type" value="Genomic_DNA"/>
</dbReference>
<comment type="pathway">
    <text evidence="2 4">Amino-acid biosynthesis; L-proline biosynthesis; L-proline from L-glutamate 5-semialdehyde: step 1/1.</text>
</comment>
<protein>
    <recommendedName>
        <fullName evidence="2 3">Pyrroline-5-carboxylate reductase</fullName>
        <shortName evidence="2">P5C reductase</shortName>
        <shortName evidence="2">P5CR</shortName>
        <ecNumber evidence="2 3">1.5.1.2</ecNumber>
    </recommendedName>
    <alternativeName>
        <fullName evidence="2">PCA reductase</fullName>
    </alternativeName>
</protein>
<organism evidence="7 8">
    <name type="scientific">Metabacillus endolithicus</name>
    <dbReference type="NCBI Taxonomy" id="1535204"/>
    <lineage>
        <taxon>Bacteria</taxon>
        <taxon>Bacillati</taxon>
        <taxon>Bacillota</taxon>
        <taxon>Bacilli</taxon>
        <taxon>Bacillales</taxon>
        <taxon>Bacillaceae</taxon>
        <taxon>Metabacillus</taxon>
    </lineage>
</organism>
<dbReference type="InterPro" id="IPR028939">
    <property type="entry name" value="P5C_Rdtase_cat_N"/>
</dbReference>
<dbReference type="Gene3D" id="3.40.50.720">
    <property type="entry name" value="NAD(P)-binding Rossmann-like Domain"/>
    <property type="match status" value="1"/>
</dbReference>
<dbReference type="Gene3D" id="1.10.3730.10">
    <property type="entry name" value="ProC C-terminal domain-like"/>
    <property type="match status" value="1"/>
</dbReference>
<comment type="similarity">
    <text evidence="1 2 4">Belongs to the pyrroline-5-carboxylate reductase family.</text>
</comment>
<keyword evidence="2 4" id="KW-0521">NADP</keyword>
<dbReference type="SUPFAM" id="SSF51735">
    <property type="entry name" value="NAD(P)-binding Rossmann-fold domains"/>
    <property type="match status" value="1"/>
</dbReference>
<evidence type="ECO:0000259" key="5">
    <source>
        <dbReference type="Pfam" id="PF03807"/>
    </source>
</evidence>
<evidence type="ECO:0000256" key="2">
    <source>
        <dbReference type="HAMAP-Rule" id="MF_01925"/>
    </source>
</evidence>
<keyword evidence="2" id="KW-0963">Cytoplasm</keyword>
<dbReference type="Proteomes" id="UP001597318">
    <property type="component" value="Unassembled WGS sequence"/>
</dbReference>
<dbReference type="PROSITE" id="PS00521">
    <property type="entry name" value="P5CR"/>
    <property type="match status" value="1"/>
</dbReference>
<comment type="catalytic activity">
    <reaction evidence="2">
        <text>L-proline + NAD(+) = (S)-1-pyrroline-5-carboxylate + NADH + 2 H(+)</text>
        <dbReference type="Rhea" id="RHEA:14105"/>
        <dbReference type="ChEBI" id="CHEBI:15378"/>
        <dbReference type="ChEBI" id="CHEBI:17388"/>
        <dbReference type="ChEBI" id="CHEBI:57540"/>
        <dbReference type="ChEBI" id="CHEBI:57945"/>
        <dbReference type="ChEBI" id="CHEBI:60039"/>
        <dbReference type="EC" id="1.5.1.2"/>
    </reaction>
</comment>
<dbReference type="Pfam" id="PF03807">
    <property type="entry name" value="F420_oxidored"/>
    <property type="match status" value="1"/>
</dbReference>
<keyword evidence="2 4" id="KW-0028">Amino-acid biosynthesis</keyword>
<keyword evidence="8" id="KW-1185">Reference proteome</keyword>
<evidence type="ECO:0000256" key="3">
    <source>
        <dbReference type="NCBIfam" id="TIGR00112"/>
    </source>
</evidence>
<dbReference type="InterPro" id="IPR029036">
    <property type="entry name" value="P5CR_dimer"/>
</dbReference>
<reference evidence="8" key="1">
    <citation type="journal article" date="2019" name="Int. J. Syst. Evol. Microbiol.">
        <title>The Global Catalogue of Microorganisms (GCM) 10K type strain sequencing project: providing services to taxonomists for standard genome sequencing and annotation.</title>
        <authorList>
            <consortium name="The Broad Institute Genomics Platform"/>
            <consortium name="The Broad Institute Genome Sequencing Center for Infectious Disease"/>
            <person name="Wu L."/>
            <person name="Ma J."/>
        </authorList>
    </citation>
    <scope>NUCLEOTIDE SEQUENCE [LARGE SCALE GENOMIC DNA]</scope>
    <source>
        <strain evidence="8">CGMCC 1.15474</strain>
    </source>
</reference>
<dbReference type="HAMAP" id="MF_01925">
    <property type="entry name" value="P5C_reductase"/>
    <property type="match status" value="1"/>
</dbReference>
<dbReference type="InterPro" id="IPR036291">
    <property type="entry name" value="NAD(P)-bd_dom_sf"/>
</dbReference>